<dbReference type="GO" id="GO:0005737">
    <property type="term" value="C:cytoplasm"/>
    <property type="evidence" value="ECO:0007669"/>
    <property type="project" value="TreeGrafter"/>
</dbReference>
<evidence type="ECO:0008006" key="6">
    <source>
        <dbReference type="Google" id="ProtNLM"/>
    </source>
</evidence>
<dbReference type="PANTHER" id="PTHR48051:SF1">
    <property type="entry name" value="RAS SUPPRESSOR PROTEIN 1"/>
    <property type="match status" value="1"/>
</dbReference>
<keyword evidence="1" id="KW-0433">Leucine-rich repeat</keyword>
<protein>
    <recommendedName>
        <fullName evidence="6">Leucine-rich repeat domain-containing protein</fullName>
    </recommendedName>
</protein>
<dbReference type="AlphaFoldDB" id="A0A364Y3D8"/>
<keyword evidence="2" id="KW-0677">Repeat</keyword>
<organism evidence="4 5">
    <name type="scientific">Pseudochryseolinea flava</name>
    <dbReference type="NCBI Taxonomy" id="2059302"/>
    <lineage>
        <taxon>Bacteria</taxon>
        <taxon>Pseudomonadati</taxon>
        <taxon>Bacteroidota</taxon>
        <taxon>Cytophagia</taxon>
        <taxon>Cytophagales</taxon>
        <taxon>Fulvivirgaceae</taxon>
        <taxon>Pseudochryseolinea</taxon>
    </lineage>
</organism>
<dbReference type="SMART" id="SM00369">
    <property type="entry name" value="LRR_TYP"/>
    <property type="match status" value="2"/>
</dbReference>
<evidence type="ECO:0000256" key="2">
    <source>
        <dbReference type="ARBA" id="ARBA00022737"/>
    </source>
</evidence>
<comment type="caution">
    <text evidence="4">The sequence shown here is derived from an EMBL/GenBank/DDBJ whole genome shotgun (WGS) entry which is preliminary data.</text>
</comment>
<name>A0A364Y3D8_9BACT</name>
<dbReference type="InterPro" id="IPR032675">
    <property type="entry name" value="LRR_dom_sf"/>
</dbReference>
<keyword evidence="5" id="KW-1185">Reference proteome</keyword>
<feature type="signal peptide" evidence="3">
    <location>
        <begin position="1"/>
        <end position="26"/>
    </location>
</feature>
<gene>
    <name evidence="4" type="ORF">DQQ10_11015</name>
</gene>
<dbReference type="Gene3D" id="3.80.10.10">
    <property type="entry name" value="Ribonuclease Inhibitor"/>
    <property type="match status" value="1"/>
</dbReference>
<dbReference type="InterPro" id="IPR001611">
    <property type="entry name" value="Leu-rich_rpt"/>
</dbReference>
<dbReference type="InterPro" id="IPR050216">
    <property type="entry name" value="LRR_domain-containing"/>
</dbReference>
<evidence type="ECO:0000313" key="5">
    <source>
        <dbReference type="Proteomes" id="UP000251889"/>
    </source>
</evidence>
<dbReference type="SUPFAM" id="SSF52058">
    <property type="entry name" value="L domain-like"/>
    <property type="match status" value="1"/>
</dbReference>
<evidence type="ECO:0000256" key="1">
    <source>
        <dbReference type="ARBA" id="ARBA00022614"/>
    </source>
</evidence>
<keyword evidence="3" id="KW-0732">Signal</keyword>
<dbReference type="OrthoDB" id="8532199at2"/>
<dbReference type="EMBL" id="QMFY01000004">
    <property type="protein sequence ID" value="RAW01423.1"/>
    <property type="molecule type" value="Genomic_DNA"/>
</dbReference>
<evidence type="ECO:0000256" key="3">
    <source>
        <dbReference type="SAM" id="SignalP"/>
    </source>
</evidence>
<proteinExistence type="predicted"/>
<dbReference type="Proteomes" id="UP000251889">
    <property type="component" value="Unassembled WGS sequence"/>
</dbReference>
<accession>A0A364Y3D8</accession>
<dbReference type="PANTHER" id="PTHR48051">
    <property type="match status" value="1"/>
</dbReference>
<evidence type="ECO:0000313" key="4">
    <source>
        <dbReference type="EMBL" id="RAW01423.1"/>
    </source>
</evidence>
<feature type="chain" id="PRO_5016974976" description="Leucine-rich repeat domain-containing protein" evidence="3">
    <location>
        <begin position="27"/>
        <end position="271"/>
    </location>
</feature>
<dbReference type="InterPro" id="IPR003591">
    <property type="entry name" value="Leu-rich_rpt_typical-subtyp"/>
</dbReference>
<reference evidence="4 5" key="1">
    <citation type="submission" date="2018-06" db="EMBL/GenBank/DDBJ databases">
        <title>Chryseolinea flavus sp. nov., a member of the phylum Bacteroidetes isolated from soil.</title>
        <authorList>
            <person name="Li Y."/>
            <person name="Wang J."/>
        </authorList>
    </citation>
    <scope>NUCLEOTIDE SEQUENCE [LARGE SCALE GENOMIC DNA]</scope>
    <source>
        <strain evidence="4 5">SDU1-6</strain>
    </source>
</reference>
<dbReference type="Pfam" id="PF13855">
    <property type="entry name" value="LRR_8"/>
    <property type="match status" value="1"/>
</dbReference>
<sequence>MMRGKKFLHFVLLLNALITMSTSLHAQSPNRYKPATVAIYKTTQDSVQLAHLDRLLEMAYQKTRPQLDYIDSLEKARTIFARQAILKMKRLYYADENKTPIDSLFLINDLSRVTAVSIEGKKLKSLPRILSHCKNLQQLEIVNCSLRKIQRLPSLRKLTTVSILNNSSQKRVLFGKNKTISSFTIHGENTRSHPSRFRNLSSLKTLDLSECALTEFPRDISQNKKLEELILQHNAITLEKDMLPKLKSLKRLGLQHNNIARFQLQFQTSHR</sequence>